<dbReference type="GO" id="GO:0051213">
    <property type="term" value="F:dioxygenase activity"/>
    <property type="evidence" value="ECO:0007669"/>
    <property type="project" value="UniProtKB-KW"/>
</dbReference>
<dbReference type="InterPro" id="IPR053146">
    <property type="entry name" value="QDO-like"/>
</dbReference>
<dbReference type="Proteomes" id="UP000515312">
    <property type="component" value="Chromosome"/>
</dbReference>
<dbReference type="KEGG" id="adin:H7849_08225"/>
<dbReference type="RefSeq" id="WP_186745597.1">
    <property type="nucleotide sequence ID" value="NZ_CP060394.1"/>
</dbReference>
<dbReference type="AlphaFoldDB" id="A0A7G8BMW1"/>
<dbReference type="InterPro" id="IPR014710">
    <property type="entry name" value="RmlC-like_jellyroll"/>
</dbReference>
<accession>A0A7G8BMW1</accession>
<proteinExistence type="predicted"/>
<dbReference type="PANTHER" id="PTHR36440">
    <property type="entry name" value="PUTATIVE (AFU_ORTHOLOGUE AFUA_8G07350)-RELATED"/>
    <property type="match status" value="1"/>
</dbReference>
<dbReference type="EMBL" id="CP060394">
    <property type="protein sequence ID" value="QNI33881.1"/>
    <property type="molecule type" value="Genomic_DNA"/>
</dbReference>
<evidence type="ECO:0000313" key="2">
    <source>
        <dbReference type="EMBL" id="QNI33881.1"/>
    </source>
</evidence>
<protein>
    <submittedName>
        <fullName evidence="2">Quercetin 2,3-dioxygenase</fullName>
    </submittedName>
</protein>
<gene>
    <name evidence="2" type="ORF">H7849_08225</name>
</gene>
<reference evidence="2 3" key="1">
    <citation type="submission" date="2020-08" db="EMBL/GenBank/DDBJ databases">
        <title>Edaphobacter telluris sp. nov. and Acidobacterium dinghuensis sp. nov., two acidobacteria isolated from forest soil.</title>
        <authorList>
            <person name="Fu J."/>
            <person name="Qiu L."/>
        </authorList>
    </citation>
    <scope>NUCLEOTIDE SEQUENCE [LARGE SCALE GENOMIC DNA]</scope>
    <source>
        <strain evidence="2">4Y35</strain>
    </source>
</reference>
<organism evidence="2 3">
    <name type="scientific">Alloacidobacterium dinghuense</name>
    <dbReference type="NCBI Taxonomy" id="2763107"/>
    <lineage>
        <taxon>Bacteria</taxon>
        <taxon>Pseudomonadati</taxon>
        <taxon>Acidobacteriota</taxon>
        <taxon>Terriglobia</taxon>
        <taxon>Terriglobales</taxon>
        <taxon>Acidobacteriaceae</taxon>
        <taxon>Alloacidobacterium</taxon>
    </lineage>
</organism>
<dbReference type="CDD" id="cd02215">
    <property type="entry name" value="cupin_QDO_N_C"/>
    <property type="match status" value="1"/>
</dbReference>
<feature type="domain" description="Cupin type-2" evidence="1">
    <location>
        <begin position="51"/>
        <end position="114"/>
    </location>
</feature>
<keyword evidence="3" id="KW-1185">Reference proteome</keyword>
<keyword evidence="2" id="KW-0560">Oxidoreductase</keyword>
<dbReference type="Gene3D" id="2.60.120.10">
    <property type="entry name" value="Jelly Rolls"/>
    <property type="match status" value="1"/>
</dbReference>
<dbReference type="SUPFAM" id="SSF51182">
    <property type="entry name" value="RmlC-like cupins"/>
    <property type="match status" value="1"/>
</dbReference>
<dbReference type="PANTHER" id="PTHR36440:SF1">
    <property type="entry name" value="PUTATIVE (AFU_ORTHOLOGUE AFUA_8G07350)-RELATED"/>
    <property type="match status" value="1"/>
</dbReference>
<evidence type="ECO:0000259" key="1">
    <source>
        <dbReference type="Pfam" id="PF07883"/>
    </source>
</evidence>
<dbReference type="InterPro" id="IPR011051">
    <property type="entry name" value="RmlC_Cupin_sf"/>
</dbReference>
<dbReference type="InterPro" id="IPR013096">
    <property type="entry name" value="Cupin_2"/>
</dbReference>
<keyword evidence="2" id="KW-0223">Dioxygenase</keyword>
<sequence length="161" mass="17450">MSENVLDNTDSTVLETGQGQSFWLMGDFYAIKTTAEHTGGAYSVTEIESFPGNGPPPHIHHKEDECFYVVEGAFSVILGSRAFDVADGDFIRIPKGTPHAYKNVGAIPGKILVILSPGGFERMWAELGQPGSLQQRPRDEDPSILNRLLALAPGYGLEICS</sequence>
<name>A0A7G8BMW1_9BACT</name>
<dbReference type="Pfam" id="PF07883">
    <property type="entry name" value="Cupin_2"/>
    <property type="match status" value="1"/>
</dbReference>
<evidence type="ECO:0000313" key="3">
    <source>
        <dbReference type="Proteomes" id="UP000515312"/>
    </source>
</evidence>